<feature type="binding site" evidence="4">
    <location>
        <begin position="133"/>
        <end position="141"/>
    </location>
    <ligand>
        <name>ATP</name>
        <dbReference type="ChEBI" id="CHEBI:30616"/>
    </ligand>
</feature>
<dbReference type="Gene3D" id="3.40.50.10420">
    <property type="entry name" value="NagB/RpiA/CoA transferase-like"/>
    <property type="match status" value="1"/>
</dbReference>
<dbReference type="GO" id="GO:0035999">
    <property type="term" value="P:tetrahydrofolate interconversion"/>
    <property type="evidence" value="ECO:0007669"/>
    <property type="project" value="TreeGrafter"/>
</dbReference>
<evidence type="ECO:0000256" key="1">
    <source>
        <dbReference type="ARBA" id="ARBA00010638"/>
    </source>
</evidence>
<keyword evidence="5" id="KW-0479">Metal-binding</keyword>
<gene>
    <name evidence="6" type="ORF">SAMN04515677_11390</name>
</gene>
<dbReference type="InterPro" id="IPR037171">
    <property type="entry name" value="NagB/RpiA_transferase-like"/>
</dbReference>
<sequence length="190" mass="21860">MKKEFRKKVIGDRKSKDIEFINKNSSIITEKLLSLECINKANNIMLYLDFNNEVKTDDLITKLISLRKIVSSPITLKDERKLVPTQITDLHNGIKIGAYGIREPKNDPNLEVNVNDIDIVIVPAVAYDRECYRLGYGGGYYDRFLNRLRKDAITIGIAFDLQIFDSVPKEEHDAQLDYIITETQILTPRK</sequence>
<dbReference type="EMBL" id="FNGW01000013">
    <property type="protein sequence ID" value="SDM51021.1"/>
    <property type="molecule type" value="Genomic_DNA"/>
</dbReference>
<feature type="binding site" evidence="4">
    <location>
        <position position="48"/>
    </location>
    <ligand>
        <name>substrate</name>
    </ligand>
</feature>
<reference evidence="6 7" key="1">
    <citation type="submission" date="2016-10" db="EMBL/GenBank/DDBJ databases">
        <authorList>
            <person name="de Groot N.N."/>
        </authorList>
    </citation>
    <scope>NUCLEOTIDE SEQUENCE [LARGE SCALE GENOMIC DNA]</scope>
    <source>
        <strain evidence="6 7">DSM 797</strain>
    </source>
</reference>
<keyword evidence="6" id="KW-0436">Ligase</keyword>
<evidence type="ECO:0000256" key="5">
    <source>
        <dbReference type="RuleBase" id="RU361279"/>
    </source>
</evidence>
<dbReference type="SUPFAM" id="SSF100950">
    <property type="entry name" value="NagB/RpiA/CoA transferase-like"/>
    <property type="match status" value="1"/>
</dbReference>
<proteinExistence type="inferred from homology"/>
<dbReference type="AlphaFoldDB" id="A0A1G9TTZ5"/>
<dbReference type="GO" id="GO:0005524">
    <property type="term" value="F:ATP binding"/>
    <property type="evidence" value="ECO:0007669"/>
    <property type="project" value="UniProtKB-KW"/>
</dbReference>
<dbReference type="Proteomes" id="UP000199068">
    <property type="component" value="Unassembled WGS sequence"/>
</dbReference>
<evidence type="ECO:0000256" key="2">
    <source>
        <dbReference type="ARBA" id="ARBA00022741"/>
    </source>
</evidence>
<dbReference type="GO" id="GO:0046872">
    <property type="term" value="F:metal ion binding"/>
    <property type="evidence" value="ECO:0007669"/>
    <property type="project" value="UniProtKB-KW"/>
</dbReference>
<feature type="binding site" evidence="4">
    <location>
        <begin position="2"/>
        <end position="6"/>
    </location>
    <ligand>
        <name>ATP</name>
        <dbReference type="ChEBI" id="CHEBI:30616"/>
    </ligand>
</feature>
<dbReference type="InterPro" id="IPR002698">
    <property type="entry name" value="FTHF_cligase"/>
</dbReference>
<keyword evidence="7" id="KW-1185">Reference proteome</keyword>
<evidence type="ECO:0000313" key="7">
    <source>
        <dbReference type="Proteomes" id="UP000199068"/>
    </source>
</evidence>
<protein>
    <recommendedName>
        <fullName evidence="5">5-formyltetrahydrofolate cyclo-ligase</fullName>
        <ecNumber evidence="5">6.3.3.2</ecNumber>
    </recommendedName>
</protein>
<comment type="similarity">
    <text evidence="1 5">Belongs to the 5-formyltetrahydrofolate cyclo-ligase family.</text>
</comment>
<accession>A0A1G9TTZ5</accession>
<dbReference type="NCBIfam" id="TIGR02727">
    <property type="entry name" value="MTHFS_bact"/>
    <property type="match status" value="1"/>
</dbReference>
<dbReference type="STRING" id="1121325.SAMN04515677_11390"/>
<dbReference type="InterPro" id="IPR024185">
    <property type="entry name" value="FTHF_cligase-like_sf"/>
</dbReference>
<name>A0A1G9TTZ5_9FIRM</name>
<evidence type="ECO:0000313" key="6">
    <source>
        <dbReference type="EMBL" id="SDM51021.1"/>
    </source>
</evidence>
<dbReference type="EC" id="6.3.3.2" evidence="5"/>
<evidence type="ECO:0000256" key="3">
    <source>
        <dbReference type="ARBA" id="ARBA00022840"/>
    </source>
</evidence>
<keyword evidence="3 4" id="KW-0067">ATP-binding</keyword>
<dbReference type="GO" id="GO:0009396">
    <property type="term" value="P:folic acid-containing compound biosynthetic process"/>
    <property type="evidence" value="ECO:0007669"/>
    <property type="project" value="TreeGrafter"/>
</dbReference>
<dbReference type="PANTHER" id="PTHR23407:SF1">
    <property type="entry name" value="5-FORMYLTETRAHYDROFOLATE CYCLO-LIGASE"/>
    <property type="match status" value="1"/>
</dbReference>
<dbReference type="PIRSF" id="PIRSF006806">
    <property type="entry name" value="FTHF_cligase"/>
    <property type="match status" value="1"/>
</dbReference>
<keyword evidence="2 4" id="KW-0547">Nucleotide-binding</keyword>
<dbReference type="Pfam" id="PF01812">
    <property type="entry name" value="5-FTHF_cyc-lig"/>
    <property type="match status" value="1"/>
</dbReference>
<keyword evidence="5" id="KW-0460">Magnesium</keyword>
<dbReference type="PANTHER" id="PTHR23407">
    <property type="entry name" value="ATPASE INHIBITOR/5-FORMYLTETRAHYDROFOLATE CYCLO-LIGASE"/>
    <property type="match status" value="1"/>
</dbReference>
<comment type="catalytic activity">
    <reaction evidence="5">
        <text>(6S)-5-formyl-5,6,7,8-tetrahydrofolate + ATP = (6R)-5,10-methenyltetrahydrofolate + ADP + phosphate</text>
        <dbReference type="Rhea" id="RHEA:10488"/>
        <dbReference type="ChEBI" id="CHEBI:30616"/>
        <dbReference type="ChEBI" id="CHEBI:43474"/>
        <dbReference type="ChEBI" id="CHEBI:57455"/>
        <dbReference type="ChEBI" id="CHEBI:57457"/>
        <dbReference type="ChEBI" id="CHEBI:456216"/>
        <dbReference type="EC" id="6.3.3.2"/>
    </reaction>
</comment>
<feature type="binding site" evidence="4">
    <location>
        <position position="53"/>
    </location>
    <ligand>
        <name>substrate</name>
    </ligand>
</feature>
<comment type="cofactor">
    <cofactor evidence="5">
        <name>Mg(2+)</name>
        <dbReference type="ChEBI" id="CHEBI:18420"/>
    </cofactor>
</comment>
<dbReference type="GO" id="GO:0030272">
    <property type="term" value="F:5-formyltetrahydrofolate cyclo-ligase activity"/>
    <property type="evidence" value="ECO:0007669"/>
    <property type="project" value="UniProtKB-EC"/>
</dbReference>
<organism evidence="6 7">
    <name type="scientific">Romboutsia lituseburensis DSM 797</name>
    <dbReference type="NCBI Taxonomy" id="1121325"/>
    <lineage>
        <taxon>Bacteria</taxon>
        <taxon>Bacillati</taxon>
        <taxon>Bacillota</taxon>
        <taxon>Clostridia</taxon>
        <taxon>Peptostreptococcales</taxon>
        <taxon>Peptostreptococcaceae</taxon>
        <taxon>Romboutsia</taxon>
    </lineage>
</organism>
<dbReference type="RefSeq" id="WP_092727687.1">
    <property type="nucleotide sequence ID" value="NZ_FNGW01000013.1"/>
</dbReference>
<evidence type="ECO:0000256" key="4">
    <source>
        <dbReference type="PIRSR" id="PIRSR006806-1"/>
    </source>
</evidence>